<protein>
    <submittedName>
        <fullName evidence="1">Cell wall hydrolase</fullName>
    </submittedName>
</protein>
<proteinExistence type="predicted"/>
<feature type="non-terminal residue" evidence="1">
    <location>
        <position position="56"/>
    </location>
</feature>
<dbReference type="EMBL" id="JADEXF010000397">
    <property type="protein sequence ID" value="MBE9105902.1"/>
    <property type="molecule type" value="Genomic_DNA"/>
</dbReference>
<name>A0ABR9U1B8_9NOSO</name>
<evidence type="ECO:0000313" key="2">
    <source>
        <dbReference type="Proteomes" id="UP000647836"/>
    </source>
</evidence>
<gene>
    <name evidence="1" type="ORF">IQ229_13430</name>
</gene>
<keyword evidence="1" id="KW-0378">Hydrolase</keyword>
<sequence>MGRIFISAAHGGKEAGGIDRGAIAGGTSEAKEMILLRDLIVTELRARSLEILAVPD</sequence>
<keyword evidence="2" id="KW-1185">Reference proteome</keyword>
<evidence type="ECO:0000313" key="1">
    <source>
        <dbReference type="EMBL" id="MBE9105902.1"/>
    </source>
</evidence>
<reference evidence="1 2" key="1">
    <citation type="submission" date="2020-10" db="EMBL/GenBank/DDBJ databases">
        <authorList>
            <person name="Castelo-Branco R."/>
            <person name="Eusebio N."/>
            <person name="Adriana R."/>
            <person name="Vieira A."/>
            <person name="Brugerolle De Fraissinette N."/>
            <person name="Rezende De Castro R."/>
            <person name="Schneider M.P."/>
            <person name="Vasconcelos V."/>
            <person name="Leao P.N."/>
        </authorList>
    </citation>
    <scope>NUCLEOTIDE SEQUENCE [LARGE SCALE GENOMIC DNA]</scope>
    <source>
        <strain evidence="1 2">LEGE 07299</strain>
    </source>
</reference>
<dbReference type="Proteomes" id="UP000647836">
    <property type="component" value="Unassembled WGS sequence"/>
</dbReference>
<accession>A0ABR9U1B8</accession>
<comment type="caution">
    <text evidence="1">The sequence shown here is derived from an EMBL/GenBank/DDBJ whole genome shotgun (WGS) entry which is preliminary data.</text>
</comment>
<dbReference type="GO" id="GO:0016787">
    <property type="term" value="F:hydrolase activity"/>
    <property type="evidence" value="ECO:0007669"/>
    <property type="project" value="UniProtKB-KW"/>
</dbReference>
<organism evidence="1 2">
    <name type="scientific">Nostoc cf. edaphicum LEGE 07299</name>
    <dbReference type="NCBI Taxonomy" id="2777974"/>
    <lineage>
        <taxon>Bacteria</taxon>
        <taxon>Bacillati</taxon>
        <taxon>Cyanobacteriota</taxon>
        <taxon>Cyanophyceae</taxon>
        <taxon>Nostocales</taxon>
        <taxon>Nostocaceae</taxon>
        <taxon>Nostoc</taxon>
    </lineage>
</organism>